<evidence type="ECO:0008006" key="3">
    <source>
        <dbReference type="Google" id="ProtNLM"/>
    </source>
</evidence>
<keyword evidence="2" id="KW-1185">Reference proteome</keyword>
<evidence type="ECO:0000313" key="2">
    <source>
        <dbReference type="Proteomes" id="UP000577891"/>
    </source>
</evidence>
<reference evidence="1 2" key="1">
    <citation type="submission" date="2020-04" db="EMBL/GenBank/DDBJ databases">
        <title>Description of novel Gluconacetobacter.</title>
        <authorList>
            <person name="Sombolestani A."/>
        </authorList>
    </citation>
    <scope>NUCLEOTIDE SEQUENCE [LARGE SCALE GENOMIC DNA]</scope>
    <source>
        <strain evidence="1 2">LMG 27724</strain>
    </source>
</reference>
<sequence length="314" mass="36930">MLKKYNEEIECILEYNSKINSSIYNYNKDFTKLMFHDQFSLKEIFEVDDLDTDATPSFVFKENKTGKILFDHRTGIKSEKPFLIISKPRSGTHIMSNILKIIGLHHVCVFLDHMDTYCYRLDEEQKLIHQLPTGIPLFISRNMFLQGQFSHSHLIYSEWAAKNIPENFTVITLDRDFISPGNYVFSDMKGRIYNKIISGCRNIEVEEMLRAGIFDREIEFLHSEYKIQEESIKRWIDHSHIHVKFEDLFKFDGELCGPILKNIFGNGCEKEDSLFWSELIRRRALREESFTKRTLNAIDSTIESALLKRIGMLC</sequence>
<proteinExistence type="predicted"/>
<dbReference type="EMBL" id="JABEQE010000008">
    <property type="protein sequence ID" value="MBB2172563.1"/>
    <property type="molecule type" value="Genomic_DNA"/>
</dbReference>
<gene>
    <name evidence="1" type="ORF">HLH35_10615</name>
</gene>
<evidence type="ECO:0000313" key="1">
    <source>
        <dbReference type="EMBL" id="MBB2172563.1"/>
    </source>
</evidence>
<dbReference type="AlphaFoldDB" id="A0A7W4J0N6"/>
<dbReference type="RefSeq" id="WP_182979110.1">
    <property type="nucleotide sequence ID" value="NZ_BAABGB010000022.1"/>
</dbReference>
<accession>A0A7W4J0N6</accession>
<organism evidence="1 2">
    <name type="scientific">Gluconacetobacter asukensis</name>
    <dbReference type="NCBI Taxonomy" id="1017181"/>
    <lineage>
        <taxon>Bacteria</taxon>
        <taxon>Pseudomonadati</taxon>
        <taxon>Pseudomonadota</taxon>
        <taxon>Alphaproteobacteria</taxon>
        <taxon>Acetobacterales</taxon>
        <taxon>Acetobacteraceae</taxon>
        <taxon>Gluconacetobacter</taxon>
    </lineage>
</organism>
<dbReference type="Proteomes" id="UP000577891">
    <property type="component" value="Unassembled WGS sequence"/>
</dbReference>
<protein>
    <recommendedName>
        <fullName evidence="3">Sulfotransferase domain-containing protein</fullName>
    </recommendedName>
</protein>
<name>A0A7W4J0N6_9PROT</name>
<comment type="caution">
    <text evidence="1">The sequence shown here is derived from an EMBL/GenBank/DDBJ whole genome shotgun (WGS) entry which is preliminary data.</text>
</comment>